<dbReference type="HOGENOM" id="CLU_009253_0_0_1"/>
<keyword evidence="12" id="KW-1185">Reference proteome</keyword>
<dbReference type="PANTHER" id="PTHR31145:SF7">
    <property type="entry name" value="TRP-LIKE ION CHANNEL"/>
    <property type="match status" value="1"/>
</dbReference>
<dbReference type="OrthoDB" id="5377623at2759"/>
<dbReference type="GO" id="GO:0055085">
    <property type="term" value="P:transmembrane transport"/>
    <property type="evidence" value="ECO:0007669"/>
    <property type="project" value="TreeGrafter"/>
</dbReference>
<feature type="compositionally biased region" description="Polar residues" evidence="7">
    <location>
        <begin position="909"/>
        <end position="919"/>
    </location>
</feature>
<dbReference type="InterPro" id="IPR032800">
    <property type="entry name" value="TRP_N"/>
</dbReference>
<evidence type="ECO:0000259" key="10">
    <source>
        <dbReference type="SMART" id="SM01320"/>
    </source>
</evidence>
<dbReference type="GO" id="GO:0016020">
    <property type="term" value="C:membrane"/>
    <property type="evidence" value="ECO:0007669"/>
    <property type="project" value="UniProtKB-SubCell"/>
</dbReference>
<feature type="region of interest" description="Disordered" evidence="7">
    <location>
        <begin position="900"/>
        <end position="927"/>
    </location>
</feature>
<dbReference type="PANTHER" id="PTHR31145">
    <property type="entry name" value="INTEGRAL MEMBRANE PROTEIN (AFU_ORTHOLOGUE AFUA_7G01610)"/>
    <property type="match status" value="1"/>
</dbReference>
<feature type="transmembrane region" description="Helical" evidence="8">
    <location>
        <begin position="223"/>
        <end position="244"/>
    </location>
</feature>
<dbReference type="InterPro" id="IPR040241">
    <property type="entry name" value="TRP_Flc/Pkd2-like"/>
</dbReference>
<dbReference type="GO" id="GO:0009272">
    <property type="term" value="P:fungal-type cell wall biogenesis"/>
    <property type="evidence" value="ECO:0007669"/>
    <property type="project" value="TreeGrafter"/>
</dbReference>
<comment type="subcellular location">
    <subcellularLocation>
        <location evidence="1">Membrane</location>
        <topology evidence="1">Multi-pass membrane protein</topology>
    </subcellularLocation>
</comment>
<evidence type="ECO:0000256" key="6">
    <source>
        <dbReference type="ARBA" id="ARBA00023136"/>
    </source>
</evidence>
<feature type="transmembrane region" description="Helical" evidence="8">
    <location>
        <begin position="188"/>
        <end position="211"/>
    </location>
</feature>
<evidence type="ECO:0000313" key="12">
    <source>
        <dbReference type="Proteomes" id="UP000028045"/>
    </source>
</evidence>
<feature type="transmembrane region" description="Helical" evidence="8">
    <location>
        <begin position="655"/>
        <end position="680"/>
    </location>
</feature>
<dbReference type="SMART" id="SM01320">
    <property type="entry name" value="TRP_N"/>
    <property type="match status" value="1"/>
</dbReference>
<dbReference type="InterPro" id="IPR010308">
    <property type="entry name" value="TRP_C"/>
</dbReference>
<dbReference type="Pfam" id="PF14558">
    <property type="entry name" value="TRP_N"/>
    <property type="match status" value="1"/>
</dbReference>
<feature type="transmembrane region" description="Helical" evidence="8">
    <location>
        <begin position="418"/>
        <end position="442"/>
    </location>
</feature>
<proteinExistence type="inferred from homology"/>
<feature type="domain" description="ML-like" evidence="10">
    <location>
        <begin position="41"/>
        <end position="183"/>
    </location>
</feature>
<feature type="transmembrane region" description="Helical" evidence="8">
    <location>
        <begin position="624"/>
        <end position="643"/>
    </location>
</feature>
<dbReference type="Pfam" id="PF06011">
    <property type="entry name" value="TRP"/>
    <property type="match status" value="1"/>
</dbReference>
<feature type="chain" id="PRO_5001770885" description="ML-like domain-containing protein" evidence="9">
    <location>
        <begin position="18"/>
        <end position="927"/>
    </location>
</feature>
<feature type="compositionally biased region" description="Basic and acidic residues" evidence="7">
    <location>
        <begin position="878"/>
        <end position="891"/>
    </location>
</feature>
<name>A0A084AKP6_STACB</name>
<dbReference type="AlphaFoldDB" id="A0A084AKP6"/>
<comment type="similarity">
    <text evidence="2">Belongs to the transient receptor potential (TRP) ion channel family.</text>
</comment>
<feature type="region of interest" description="Disordered" evidence="7">
    <location>
        <begin position="830"/>
        <end position="856"/>
    </location>
</feature>
<evidence type="ECO:0000313" key="11">
    <source>
        <dbReference type="EMBL" id="KEY65875.1"/>
    </source>
</evidence>
<feature type="transmembrane region" description="Helical" evidence="8">
    <location>
        <begin position="567"/>
        <end position="587"/>
    </location>
</feature>
<accession>A0A084AKP6</accession>
<evidence type="ECO:0000256" key="4">
    <source>
        <dbReference type="ARBA" id="ARBA00022729"/>
    </source>
</evidence>
<evidence type="ECO:0000256" key="5">
    <source>
        <dbReference type="ARBA" id="ARBA00022989"/>
    </source>
</evidence>
<dbReference type="EMBL" id="KL648682">
    <property type="protein sequence ID" value="KEY65875.1"/>
    <property type="molecule type" value="Genomic_DNA"/>
</dbReference>
<keyword evidence="6 8" id="KW-0472">Membrane</keyword>
<evidence type="ECO:0000256" key="3">
    <source>
        <dbReference type="ARBA" id="ARBA00022692"/>
    </source>
</evidence>
<feature type="region of interest" description="Disordered" evidence="7">
    <location>
        <begin position="876"/>
        <end position="895"/>
    </location>
</feature>
<evidence type="ECO:0000256" key="7">
    <source>
        <dbReference type="SAM" id="MobiDB-lite"/>
    </source>
</evidence>
<keyword evidence="3 8" id="KW-0812">Transmembrane</keyword>
<sequence>MLRTAPLVALMAAAATAQERVYIEGRGRDGVVRQLDVSRYPSLWTGDFDDCMGGDSLFNVTKFDAAYYADNLTVLFHFDATTNIRRDNIMMHIAVDAYGESRFDITYDPCLANMYTACPLNASRPIEAFAVIPVAPRDVEGIPGIALGIPDLEGYARLRLFSNTTQTQIGCFQAAMTNGQTLSQPHSVGVIMGIFTFFAVLASFATAIYGIKITSMRTHYAHSFSVLVIFDTFHSIFFSGALSVNWPSVLPAWWSNFAWSAGMFASNGMVNSISPFAGISGNRSQVGGAGSVIINNGGGLLHEIYGRSSDLAGTMETTPVSSLTRRNEYNASNPYDYTWNGDARVPGMPLPGTWPGLGGTLSAVNIPYAEAFTLGLIWLLVILSAVALFIVAAKFLLDLFVKMKWLKTDGFDYFRSHLVGYVAFGLLRTLFIAFFAIMTLAMYQFSLRGPAGPIAVSVIIWAIFLVGIGGLTAYAWHVRTKEGKFGIARDSLRFESRKILKIIPFITTIRESKLKEEREEKPRLYASIQFSYIKFTPNDPGRKHVHQDETYLKRFGWLSARYRRTRWWFFTFYLVYQFVRAAFIGGGAGSPQAQVYGLFVFDVISLIAIMMISPFESNRNTALAVYMLAISKIITTGLSIAFLPEFGLDRIIATVLAFIIIVTQGFLAVAVLILIVLGMISSWMSLSRNREEFFKLLDPIRVTYYEHIEARAADLPRQKKQSEEEVEVIQPSFNIKEVRRAPKIEDEDEDMVREMQVASPLGADMEPMRRNRANSASSRYSVSSLPRGARTHRASWSSRDFAQWDAEMSRTEPARINRARSSSLRMQALNQRSGAATPVGVPGIVRPMTPTREHSTEGPALMINTDIVTHGQGTIPEASEKEEGVRSDEKGALSAVTASTLDVYDEKGTASQRSVSPMTPTDLERKL</sequence>
<evidence type="ECO:0000256" key="1">
    <source>
        <dbReference type="ARBA" id="ARBA00004141"/>
    </source>
</evidence>
<organism evidence="11 12">
    <name type="scientific">Stachybotrys chartarum (strain CBS 109288 / IBT 7711)</name>
    <name type="common">Toxic black mold</name>
    <name type="synonym">Stilbospora chartarum</name>
    <dbReference type="NCBI Taxonomy" id="1280523"/>
    <lineage>
        <taxon>Eukaryota</taxon>
        <taxon>Fungi</taxon>
        <taxon>Dikarya</taxon>
        <taxon>Ascomycota</taxon>
        <taxon>Pezizomycotina</taxon>
        <taxon>Sordariomycetes</taxon>
        <taxon>Hypocreomycetidae</taxon>
        <taxon>Hypocreales</taxon>
        <taxon>Stachybotryaceae</taxon>
        <taxon>Stachybotrys</taxon>
    </lineage>
</organism>
<evidence type="ECO:0000256" key="8">
    <source>
        <dbReference type="SAM" id="Phobius"/>
    </source>
</evidence>
<feature type="signal peptide" evidence="9">
    <location>
        <begin position="1"/>
        <end position="17"/>
    </location>
</feature>
<evidence type="ECO:0000256" key="2">
    <source>
        <dbReference type="ARBA" id="ARBA00010642"/>
    </source>
</evidence>
<evidence type="ECO:0000256" key="9">
    <source>
        <dbReference type="SAM" id="SignalP"/>
    </source>
</evidence>
<keyword evidence="5 8" id="KW-1133">Transmembrane helix</keyword>
<feature type="transmembrane region" description="Helical" evidence="8">
    <location>
        <begin position="593"/>
        <end position="612"/>
    </location>
</feature>
<gene>
    <name evidence="11" type="ORF">S7711_05878</name>
</gene>
<feature type="transmembrane region" description="Helical" evidence="8">
    <location>
        <begin position="454"/>
        <end position="476"/>
    </location>
</feature>
<feature type="transmembrane region" description="Helical" evidence="8">
    <location>
        <begin position="376"/>
        <end position="397"/>
    </location>
</feature>
<keyword evidence="4 9" id="KW-0732">Signal</keyword>
<dbReference type="Proteomes" id="UP000028045">
    <property type="component" value="Unassembled WGS sequence"/>
</dbReference>
<reference evidence="11 12" key="1">
    <citation type="journal article" date="2014" name="BMC Genomics">
        <title>Comparative genome sequencing reveals chemotype-specific gene clusters in the toxigenic black mold Stachybotrys.</title>
        <authorList>
            <person name="Semeiks J."/>
            <person name="Borek D."/>
            <person name="Otwinowski Z."/>
            <person name="Grishin N.V."/>
        </authorList>
    </citation>
    <scope>NUCLEOTIDE SEQUENCE [LARGE SCALE GENOMIC DNA]</scope>
    <source>
        <strain evidence="12">CBS 109288 / IBT 7711</strain>
    </source>
</reference>
<protein>
    <recommendedName>
        <fullName evidence="10">ML-like domain-containing protein</fullName>
    </recommendedName>
</protein>